<evidence type="ECO:0000313" key="10">
    <source>
        <dbReference type="Proteomes" id="UP000278085"/>
    </source>
</evidence>
<feature type="transmembrane region" description="Helical" evidence="7">
    <location>
        <begin position="241"/>
        <end position="261"/>
    </location>
</feature>
<evidence type="ECO:0000313" key="9">
    <source>
        <dbReference type="EMBL" id="RSZ58872.1"/>
    </source>
</evidence>
<evidence type="ECO:0000259" key="8">
    <source>
        <dbReference type="PROSITE" id="PS50928"/>
    </source>
</evidence>
<dbReference type="InterPro" id="IPR000515">
    <property type="entry name" value="MetI-like"/>
</dbReference>
<dbReference type="AlphaFoldDB" id="A0A430HN23"/>
<comment type="similarity">
    <text evidence="7">Belongs to the binding-protein-dependent transport system permease family.</text>
</comment>
<feature type="transmembrane region" description="Helical" evidence="7">
    <location>
        <begin position="28"/>
        <end position="50"/>
    </location>
</feature>
<evidence type="ECO:0000256" key="5">
    <source>
        <dbReference type="ARBA" id="ARBA00022989"/>
    </source>
</evidence>
<feature type="transmembrane region" description="Helical" evidence="7">
    <location>
        <begin position="207"/>
        <end position="229"/>
    </location>
</feature>
<feature type="transmembrane region" description="Helical" evidence="7">
    <location>
        <begin position="144"/>
        <end position="163"/>
    </location>
</feature>
<feature type="domain" description="ABC transmembrane type-1" evidence="8">
    <location>
        <begin position="78"/>
        <end position="258"/>
    </location>
</feature>
<accession>A0A430HN23</accession>
<evidence type="ECO:0000256" key="1">
    <source>
        <dbReference type="ARBA" id="ARBA00004651"/>
    </source>
</evidence>
<gene>
    <name evidence="9" type="ORF">EJB06_11045</name>
</gene>
<dbReference type="GO" id="GO:0005886">
    <property type="term" value="C:plasma membrane"/>
    <property type="evidence" value="ECO:0007669"/>
    <property type="project" value="UniProtKB-SubCell"/>
</dbReference>
<comment type="caution">
    <text evidence="9">The sequence shown here is derived from an EMBL/GenBank/DDBJ whole genome shotgun (WGS) entry which is preliminary data.</text>
</comment>
<feature type="transmembrane region" description="Helical" evidence="7">
    <location>
        <begin position="84"/>
        <end position="107"/>
    </location>
</feature>
<dbReference type="OrthoDB" id="8138334at2"/>
<dbReference type="CDD" id="cd06261">
    <property type="entry name" value="TM_PBP2"/>
    <property type="match status" value="1"/>
</dbReference>
<dbReference type="Proteomes" id="UP000278085">
    <property type="component" value="Unassembled WGS sequence"/>
</dbReference>
<dbReference type="SUPFAM" id="SSF161098">
    <property type="entry name" value="MetI-like"/>
    <property type="match status" value="1"/>
</dbReference>
<evidence type="ECO:0000256" key="3">
    <source>
        <dbReference type="ARBA" id="ARBA00022475"/>
    </source>
</evidence>
<feature type="transmembrane region" description="Helical" evidence="7">
    <location>
        <begin position="183"/>
        <end position="201"/>
    </location>
</feature>
<feature type="transmembrane region" description="Helical" evidence="7">
    <location>
        <begin position="119"/>
        <end position="138"/>
    </location>
</feature>
<dbReference type="Gene3D" id="1.10.3720.10">
    <property type="entry name" value="MetI-like"/>
    <property type="match status" value="1"/>
</dbReference>
<keyword evidence="5 7" id="KW-1133">Transmembrane helix</keyword>
<dbReference type="InterPro" id="IPR035906">
    <property type="entry name" value="MetI-like_sf"/>
</dbReference>
<sequence length="271" mass="28088">MRPLMMAPLPAPARPGWLAWTRGHAARLTGACGIVAVLCAWELLVGLGGVDPTYLPPPSAVAAVLPGLFLDGPLMADVRASLSAVLSGTLIACLIALPATVAAHLCAPLRWLSAPIVELVRGIAPLALLPAFLLVFGLGTRSTVAIIVWVAWPPLFINVLAGLDATDRRLIEAARSMGATTGWLLLTVYMPSVAGHFLAGLRLALGSAWLAVVAAEMLGANAGIGFRILEWSQTFHITAMYGAIVVIGVISLGLNGVLAWASAMSTRGQAP</sequence>
<protein>
    <submittedName>
        <fullName evidence="9">ABC transporter permease</fullName>
    </submittedName>
</protein>
<dbReference type="Pfam" id="PF00528">
    <property type="entry name" value="BPD_transp_1"/>
    <property type="match status" value="1"/>
</dbReference>
<keyword evidence="6 7" id="KW-0472">Membrane</keyword>
<dbReference type="PROSITE" id="PS50928">
    <property type="entry name" value="ABC_TM1"/>
    <property type="match status" value="1"/>
</dbReference>
<proteinExistence type="inferred from homology"/>
<dbReference type="GO" id="GO:0055085">
    <property type="term" value="P:transmembrane transport"/>
    <property type="evidence" value="ECO:0007669"/>
    <property type="project" value="InterPro"/>
</dbReference>
<dbReference type="EMBL" id="RXLQ01000005">
    <property type="protein sequence ID" value="RSZ58872.1"/>
    <property type="molecule type" value="Genomic_DNA"/>
</dbReference>
<name>A0A430HN23_9BURK</name>
<comment type="subcellular location">
    <subcellularLocation>
        <location evidence="1 7">Cell membrane</location>
        <topology evidence="1 7">Multi-pass membrane protein</topology>
    </subcellularLocation>
</comment>
<evidence type="ECO:0000256" key="6">
    <source>
        <dbReference type="ARBA" id="ARBA00023136"/>
    </source>
</evidence>
<keyword evidence="4 7" id="KW-0812">Transmembrane</keyword>
<dbReference type="PANTHER" id="PTHR30151">
    <property type="entry name" value="ALKANE SULFONATE ABC TRANSPORTER-RELATED, MEMBRANE SUBUNIT"/>
    <property type="match status" value="1"/>
</dbReference>
<keyword evidence="3" id="KW-1003">Cell membrane</keyword>
<reference evidence="9 10" key="1">
    <citation type="submission" date="2018-12" db="EMBL/GenBank/DDBJ databases">
        <authorList>
            <person name="Yang E."/>
        </authorList>
    </citation>
    <scope>NUCLEOTIDE SEQUENCE [LARGE SCALE GENOMIC DNA]</scope>
    <source>
        <strain evidence="9 10">SOD</strain>
    </source>
</reference>
<evidence type="ECO:0000256" key="7">
    <source>
        <dbReference type="RuleBase" id="RU363032"/>
    </source>
</evidence>
<keyword evidence="10" id="KW-1185">Reference proteome</keyword>
<organism evidence="9 10">
    <name type="scientific">Massilia atriviolacea</name>
    <dbReference type="NCBI Taxonomy" id="2495579"/>
    <lineage>
        <taxon>Bacteria</taxon>
        <taxon>Pseudomonadati</taxon>
        <taxon>Pseudomonadota</taxon>
        <taxon>Betaproteobacteria</taxon>
        <taxon>Burkholderiales</taxon>
        <taxon>Oxalobacteraceae</taxon>
        <taxon>Telluria group</taxon>
        <taxon>Massilia</taxon>
    </lineage>
</organism>
<evidence type="ECO:0000256" key="4">
    <source>
        <dbReference type="ARBA" id="ARBA00022692"/>
    </source>
</evidence>
<dbReference type="PANTHER" id="PTHR30151:SF0">
    <property type="entry name" value="ABC TRANSPORTER PERMEASE PROTEIN MJ0413-RELATED"/>
    <property type="match status" value="1"/>
</dbReference>
<evidence type="ECO:0000256" key="2">
    <source>
        <dbReference type="ARBA" id="ARBA00022448"/>
    </source>
</evidence>
<keyword evidence="2 7" id="KW-0813">Transport</keyword>